<dbReference type="Proteomes" id="UP000706580">
    <property type="component" value="Unassembled WGS sequence"/>
</dbReference>
<reference evidence="2 3" key="1">
    <citation type="submission" date="2020-11" db="EMBL/GenBank/DDBJ databases">
        <title>Draft Genome of Enterobacter sp. strain EMC7.</title>
        <authorList>
            <person name="Barman P."/>
            <person name="Sinha S."/>
            <person name="Sen S."/>
            <person name="Chakraborty R."/>
        </authorList>
    </citation>
    <scope>NUCLEOTIDE SEQUENCE [LARGE SCALE GENOMIC DNA]</scope>
    <source>
        <strain evidence="2 3">EMC7</strain>
    </source>
</reference>
<keyword evidence="3" id="KW-1185">Reference proteome</keyword>
<gene>
    <name evidence="2" type="ORF">ITX56_12955</name>
</gene>
<organism evidence="2 3">
    <name type="scientific">Leclercia barmai</name>
    <dbReference type="NCBI Taxonomy" id="2785629"/>
    <lineage>
        <taxon>Bacteria</taxon>
        <taxon>Pseudomonadati</taxon>
        <taxon>Pseudomonadota</taxon>
        <taxon>Gammaproteobacteria</taxon>
        <taxon>Enterobacterales</taxon>
        <taxon>Enterobacteriaceae</taxon>
        <taxon>Leclercia</taxon>
    </lineage>
</organism>
<evidence type="ECO:0000313" key="3">
    <source>
        <dbReference type="Proteomes" id="UP000706580"/>
    </source>
</evidence>
<sequence>MPAIAGWRLRLTRPTRAFDPPGTASAAGPGSQTAPVHRQIVTAAEMLAKKKGQSVA</sequence>
<accession>A0ABS7RZG8</accession>
<protein>
    <submittedName>
        <fullName evidence="2">Uncharacterized protein</fullName>
    </submittedName>
</protein>
<comment type="caution">
    <text evidence="2">The sequence shown here is derived from an EMBL/GenBank/DDBJ whole genome shotgun (WGS) entry which is preliminary data.</text>
</comment>
<name>A0ABS7RZG8_9ENTR</name>
<evidence type="ECO:0000256" key="1">
    <source>
        <dbReference type="SAM" id="MobiDB-lite"/>
    </source>
</evidence>
<evidence type="ECO:0000313" key="2">
    <source>
        <dbReference type="EMBL" id="MBZ0058701.1"/>
    </source>
</evidence>
<feature type="region of interest" description="Disordered" evidence="1">
    <location>
        <begin position="1"/>
        <end position="36"/>
    </location>
</feature>
<proteinExistence type="predicted"/>
<dbReference type="EMBL" id="JADMNK010000006">
    <property type="protein sequence ID" value="MBZ0058701.1"/>
    <property type="molecule type" value="Genomic_DNA"/>
</dbReference>
<dbReference type="RefSeq" id="WP_223074794.1">
    <property type="nucleotide sequence ID" value="NZ_JADMNK010000006.1"/>
</dbReference>